<evidence type="ECO:0008006" key="4">
    <source>
        <dbReference type="Google" id="ProtNLM"/>
    </source>
</evidence>
<sequence>MAKRANINNPWPQKIETQSSFCAFRRNSNDDFMSVFHVNIAGMVSVRYSAIGTAVILNATTLLPAAVRNANQFPPKPEFVTLIYHTSFVFLTVINYFQNGNTFKF</sequence>
<evidence type="ECO:0000313" key="2">
    <source>
        <dbReference type="EMBL" id="GIY82628.1"/>
    </source>
</evidence>
<name>A0AAV4WJZ0_9ARAC</name>
<dbReference type="AlphaFoldDB" id="A0AAV4WJZ0"/>
<keyword evidence="1" id="KW-0472">Membrane</keyword>
<evidence type="ECO:0000256" key="1">
    <source>
        <dbReference type="SAM" id="Phobius"/>
    </source>
</evidence>
<proteinExistence type="predicted"/>
<dbReference type="Proteomes" id="UP001054837">
    <property type="component" value="Unassembled WGS sequence"/>
</dbReference>
<organism evidence="2 3">
    <name type="scientific">Caerostris darwini</name>
    <dbReference type="NCBI Taxonomy" id="1538125"/>
    <lineage>
        <taxon>Eukaryota</taxon>
        <taxon>Metazoa</taxon>
        <taxon>Ecdysozoa</taxon>
        <taxon>Arthropoda</taxon>
        <taxon>Chelicerata</taxon>
        <taxon>Arachnida</taxon>
        <taxon>Araneae</taxon>
        <taxon>Araneomorphae</taxon>
        <taxon>Entelegynae</taxon>
        <taxon>Araneoidea</taxon>
        <taxon>Araneidae</taxon>
        <taxon>Caerostris</taxon>
    </lineage>
</organism>
<keyword evidence="1" id="KW-1133">Transmembrane helix</keyword>
<gene>
    <name evidence="2" type="ORF">CDAR_485661</name>
</gene>
<keyword evidence="3" id="KW-1185">Reference proteome</keyword>
<dbReference type="EMBL" id="BPLQ01014730">
    <property type="protein sequence ID" value="GIY82628.1"/>
    <property type="molecule type" value="Genomic_DNA"/>
</dbReference>
<protein>
    <recommendedName>
        <fullName evidence="4">Transmembrane protein</fullName>
    </recommendedName>
</protein>
<reference evidence="2 3" key="1">
    <citation type="submission" date="2021-06" db="EMBL/GenBank/DDBJ databases">
        <title>Caerostris darwini draft genome.</title>
        <authorList>
            <person name="Kono N."/>
            <person name="Arakawa K."/>
        </authorList>
    </citation>
    <scope>NUCLEOTIDE SEQUENCE [LARGE SCALE GENOMIC DNA]</scope>
</reference>
<accession>A0AAV4WJZ0</accession>
<keyword evidence="1" id="KW-0812">Transmembrane</keyword>
<feature type="transmembrane region" description="Helical" evidence="1">
    <location>
        <begin position="79"/>
        <end position="97"/>
    </location>
</feature>
<evidence type="ECO:0000313" key="3">
    <source>
        <dbReference type="Proteomes" id="UP001054837"/>
    </source>
</evidence>
<comment type="caution">
    <text evidence="2">The sequence shown here is derived from an EMBL/GenBank/DDBJ whole genome shotgun (WGS) entry which is preliminary data.</text>
</comment>